<evidence type="ECO:0000256" key="1">
    <source>
        <dbReference type="SAM" id="Phobius"/>
    </source>
</evidence>
<evidence type="ECO:0000313" key="2">
    <source>
        <dbReference type="EMBL" id="AXG06992.1"/>
    </source>
</evidence>
<dbReference type="EMBL" id="CP031150">
    <property type="protein sequence ID" value="AXG06992.1"/>
    <property type="molecule type" value="Genomic_DNA"/>
</dbReference>
<organism evidence="2 3">
    <name type="scientific">Haloplanus rubicundus</name>
    <dbReference type="NCBI Taxonomy" id="1547898"/>
    <lineage>
        <taxon>Archaea</taxon>
        <taxon>Methanobacteriati</taxon>
        <taxon>Methanobacteriota</taxon>
        <taxon>Stenosarchaea group</taxon>
        <taxon>Halobacteria</taxon>
        <taxon>Halobacteriales</taxon>
        <taxon>Haloferacaceae</taxon>
        <taxon>Haloplanus</taxon>
    </lineage>
</organism>
<keyword evidence="1" id="KW-0472">Membrane</keyword>
<dbReference type="KEGG" id="haj:DU500_11455"/>
<dbReference type="GeneID" id="37284010"/>
<gene>
    <name evidence="2" type="ORF">DU500_11455</name>
</gene>
<reference evidence="2 3" key="1">
    <citation type="submission" date="2018-07" db="EMBL/GenBank/DDBJ databases">
        <title>Genome sequences of Haloplanus sp. CBA1113.</title>
        <authorList>
            <person name="Kim Y.B."/>
            <person name="Roh S.W."/>
        </authorList>
    </citation>
    <scope>NUCLEOTIDE SEQUENCE [LARGE SCALE GENOMIC DNA]</scope>
    <source>
        <strain evidence="2 3">CBA1113</strain>
    </source>
</reference>
<keyword evidence="1" id="KW-0812">Transmembrane</keyword>
<keyword evidence="3" id="KW-1185">Reference proteome</keyword>
<feature type="transmembrane region" description="Helical" evidence="1">
    <location>
        <begin position="228"/>
        <end position="247"/>
    </location>
</feature>
<name>A0A345E470_9EURY</name>
<accession>A0A345E470</accession>
<feature type="transmembrane region" description="Helical" evidence="1">
    <location>
        <begin position="6"/>
        <end position="27"/>
    </location>
</feature>
<dbReference type="Proteomes" id="UP000253273">
    <property type="component" value="Chromosome"/>
</dbReference>
<protein>
    <submittedName>
        <fullName evidence="2">Uncharacterized protein</fullName>
    </submittedName>
</protein>
<sequence>MALPALPALPALFGVAMLLLGAFVCLVSARHLWRTAALVRADPVDRIDGVAEGALVRVSGAVDAERTLTAPFSGVDCVAHRAVVEERRPGAFFLPTDVTIHEPTRSTAFAVRTPHARVSVADPVRTVALDSTVVATVGPDDDPPERIARYERETDGLGRETVWTAPPAPLVPVTRTLSLGRRRYSERRASPGDDVTVAGRVRDGRLDPLVVSTGSAGNALRRLSTTSLAGLLIGAVAVVLGAAILVLG</sequence>
<proteinExistence type="predicted"/>
<dbReference type="OrthoDB" id="170690at2157"/>
<keyword evidence="1" id="KW-1133">Transmembrane helix</keyword>
<dbReference type="AlphaFoldDB" id="A0A345E470"/>
<dbReference type="RefSeq" id="WP_114586126.1">
    <property type="nucleotide sequence ID" value="NZ_CP031150.1"/>
</dbReference>
<evidence type="ECO:0000313" key="3">
    <source>
        <dbReference type="Proteomes" id="UP000253273"/>
    </source>
</evidence>